<name>G7UNE9_PSEUP</name>
<dbReference type="EMBL" id="CP003093">
    <property type="protein sequence ID" value="AER55380.1"/>
    <property type="molecule type" value="Genomic_DNA"/>
</dbReference>
<keyword evidence="6 7" id="KW-0472">Membrane</keyword>
<accession>G7UNE9</accession>
<evidence type="ECO:0000256" key="6">
    <source>
        <dbReference type="ARBA" id="ARBA00023136"/>
    </source>
</evidence>
<evidence type="ECO:0000256" key="3">
    <source>
        <dbReference type="ARBA" id="ARBA00022692"/>
    </source>
</evidence>
<dbReference type="InterPro" id="IPR051679">
    <property type="entry name" value="DASS-Related_Transporters"/>
</dbReference>
<feature type="transmembrane region" description="Helical" evidence="7">
    <location>
        <begin position="427"/>
        <end position="443"/>
    </location>
</feature>
<dbReference type="PANTHER" id="PTHR43652">
    <property type="entry name" value="BASIC AMINO ACID ANTIPORTER YFCC-RELATED"/>
    <property type="match status" value="1"/>
</dbReference>
<protein>
    <submittedName>
        <fullName evidence="9">Transmembrane transporter</fullName>
    </submittedName>
</protein>
<gene>
    <name evidence="9" type="ordered locus">DSC_03635</name>
</gene>
<evidence type="ECO:0000256" key="5">
    <source>
        <dbReference type="ARBA" id="ARBA00022989"/>
    </source>
</evidence>
<dbReference type="eggNOG" id="COG0471">
    <property type="taxonomic scope" value="Bacteria"/>
</dbReference>
<keyword evidence="10" id="KW-1185">Reference proteome</keyword>
<feature type="transmembrane region" description="Helical" evidence="7">
    <location>
        <begin position="479"/>
        <end position="501"/>
    </location>
</feature>
<dbReference type="Proteomes" id="UP000005870">
    <property type="component" value="Chromosome"/>
</dbReference>
<dbReference type="SUPFAM" id="SSF116726">
    <property type="entry name" value="TrkA C-terminal domain-like"/>
    <property type="match status" value="2"/>
</dbReference>
<feature type="transmembrane region" description="Helical" evidence="7">
    <location>
        <begin position="57"/>
        <end position="76"/>
    </location>
</feature>
<reference evidence="9 10" key="1">
    <citation type="journal article" date="2012" name="J. Bacteriol.">
        <title>Complete Genome Sequence of the BTEX-Degrading Bacterium Pseudoxanthomonas spadix BD-a59.</title>
        <authorList>
            <person name="Lee S.H."/>
            <person name="Jin H.M."/>
            <person name="Lee H.J."/>
            <person name="Kim J.M."/>
            <person name="Jeon C.O."/>
        </authorList>
    </citation>
    <scope>NUCLEOTIDE SEQUENCE [LARGE SCALE GENOMIC DNA]</scope>
    <source>
        <strain evidence="9 10">BD-a59</strain>
    </source>
</reference>
<dbReference type="InterPro" id="IPR004680">
    <property type="entry name" value="Cit_transptr-like_dom"/>
</dbReference>
<dbReference type="GO" id="GO:0005886">
    <property type="term" value="C:plasma membrane"/>
    <property type="evidence" value="ECO:0007669"/>
    <property type="project" value="TreeGrafter"/>
</dbReference>
<dbReference type="STRING" id="1045855.DSC_03635"/>
<keyword evidence="2" id="KW-0813">Transport</keyword>
<feature type="transmembrane region" description="Helical" evidence="7">
    <location>
        <begin position="597"/>
        <end position="619"/>
    </location>
</feature>
<feature type="transmembrane region" description="Helical" evidence="7">
    <location>
        <begin position="34"/>
        <end position="51"/>
    </location>
</feature>
<evidence type="ECO:0000259" key="8">
    <source>
        <dbReference type="PROSITE" id="PS51202"/>
    </source>
</evidence>
<dbReference type="InterPro" id="IPR036721">
    <property type="entry name" value="RCK_C_sf"/>
</dbReference>
<keyword evidence="3 7" id="KW-0812">Transmembrane</keyword>
<dbReference type="Gene3D" id="3.30.70.1450">
    <property type="entry name" value="Regulator of K+ conductance, C-terminal domain"/>
    <property type="match status" value="2"/>
</dbReference>
<evidence type="ECO:0000313" key="10">
    <source>
        <dbReference type="Proteomes" id="UP000005870"/>
    </source>
</evidence>
<evidence type="ECO:0000256" key="7">
    <source>
        <dbReference type="SAM" id="Phobius"/>
    </source>
</evidence>
<feature type="transmembrane region" description="Helical" evidence="7">
    <location>
        <begin position="545"/>
        <end position="568"/>
    </location>
</feature>
<dbReference type="PROSITE" id="PS51202">
    <property type="entry name" value="RCK_C"/>
    <property type="match status" value="2"/>
</dbReference>
<dbReference type="GO" id="GO:0008324">
    <property type="term" value="F:monoatomic cation transmembrane transporter activity"/>
    <property type="evidence" value="ECO:0007669"/>
    <property type="project" value="InterPro"/>
</dbReference>
<sequence>MDTALALTNDMRLVLGLVGFVMVMFLFERIRADVVAVVVLVVLGLTGLVAPEEIFGGFSGNAVISIIATTILGAGLERTGALNRLASWLLRRGHGVEQRLLLLTSAIAGLNSSFMQNPSVMALYLPVTARLASRTTLNLQRLLLPVCAAIVMGGALTMVGNSPLILLNDLLVSANNNLPSGMATLEPLRMFAPLPIGVALLLASLAYFRFYGDRKLKEEAVGTAGTSSAIPARTESYFANTYGIEGEVFELTVSADSPLVGMTLGEAEALHGAPLMLALQTGNDTRLAPPADMRIWVGSVIGVMGKRQDIADFAQNQFLRLSSRLRHFGDLFNPSRAGISEAVIPPTSSFIGKSAAALSLRKKSGISLLAINRDKKVMREDVRKVPLRAGDMLVLHSTWQDLAATAKNGDFVVVTDYPKGEQRPHKFKIAMAIFALTIIIALTSRLPVALTLMTGVAGMLLTGVLRMDEAYASINWKTVFLMAGLIPLGWAMDSSGAAAWVAGHTVERLPEGLPVWVLELAVALLTTAFSLVISHVGATIVMVPMAISLALAAGGNPTAFALVTALSASNNLMTASNPVVSMITGPANYSARQMWRIGGPLSLIYTFVVVAMVNLMFWWSSRV</sequence>
<dbReference type="GO" id="GO:0006813">
    <property type="term" value="P:potassium ion transport"/>
    <property type="evidence" value="ECO:0007669"/>
    <property type="project" value="InterPro"/>
</dbReference>
<evidence type="ECO:0000256" key="2">
    <source>
        <dbReference type="ARBA" id="ARBA00022448"/>
    </source>
</evidence>
<feature type="transmembrane region" description="Helical" evidence="7">
    <location>
        <begin position="187"/>
        <end position="208"/>
    </location>
</feature>
<dbReference type="OrthoDB" id="9809303at2"/>
<dbReference type="Pfam" id="PF02080">
    <property type="entry name" value="TrkA_C"/>
    <property type="match status" value="2"/>
</dbReference>
<feature type="domain" description="RCK C-terminal" evidence="8">
    <location>
        <begin position="326"/>
        <end position="411"/>
    </location>
</feature>
<keyword evidence="4" id="KW-0677">Repeat</keyword>
<dbReference type="KEGG" id="psd:DSC_03635"/>
<dbReference type="Pfam" id="PF03600">
    <property type="entry name" value="CitMHS"/>
    <property type="match status" value="1"/>
</dbReference>
<dbReference type="RefSeq" id="WP_014159558.1">
    <property type="nucleotide sequence ID" value="NC_016147.2"/>
</dbReference>
<dbReference type="HOGENOM" id="CLU_005170_6_1_6"/>
<dbReference type="InterPro" id="IPR006037">
    <property type="entry name" value="RCK_C"/>
</dbReference>
<evidence type="ECO:0000256" key="1">
    <source>
        <dbReference type="ARBA" id="ARBA00004141"/>
    </source>
</evidence>
<feature type="transmembrane region" description="Helical" evidence="7">
    <location>
        <begin position="449"/>
        <end position="467"/>
    </location>
</feature>
<feature type="transmembrane region" description="Helical" evidence="7">
    <location>
        <begin position="513"/>
        <end position="533"/>
    </location>
</feature>
<dbReference type="PANTHER" id="PTHR43652:SF2">
    <property type="entry name" value="BASIC AMINO ACID ANTIPORTER YFCC-RELATED"/>
    <property type="match status" value="1"/>
</dbReference>
<keyword evidence="5 7" id="KW-1133">Transmembrane helix</keyword>
<proteinExistence type="predicted"/>
<evidence type="ECO:0000313" key="9">
    <source>
        <dbReference type="EMBL" id="AER55380.1"/>
    </source>
</evidence>
<evidence type="ECO:0000256" key="4">
    <source>
        <dbReference type="ARBA" id="ARBA00022737"/>
    </source>
</evidence>
<feature type="domain" description="RCK C-terminal" evidence="8">
    <location>
        <begin position="236"/>
        <end position="319"/>
    </location>
</feature>
<dbReference type="AlphaFoldDB" id="G7UNE9"/>
<organism evidence="9 10">
    <name type="scientific">Pseudoxanthomonas spadix (strain BD-a59)</name>
    <dbReference type="NCBI Taxonomy" id="1045855"/>
    <lineage>
        <taxon>Bacteria</taxon>
        <taxon>Pseudomonadati</taxon>
        <taxon>Pseudomonadota</taxon>
        <taxon>Gammaproteobacteria</taxon>
        <taxon>Lysobacterales</taxon>
        <taxon>Lysobacteraceae</taxon>
        <taxon>Pseudoxanthomonas</taxon>
    </lineage>
</organism>
<comment type="subcellular location">
    <subcellularLocation>
        <location evidence="1">Membrane</location>
        <topology evidence="1">Multi-pass membrane protein</topology>
    </subcellularLocation>
</comment>
<feature type="transmembrane region" description="Helical" evidence="7">
    <location>
        <begin position="12"/>
        <end position="27"/>
    </location>
</feature>
<feature type="transmembrane region" description="Helical" evidence="7">
    <location>
        <begin position="142"/>
        <end position="167"/>
    </location>
</feature>